<feature type="domain" description="J" evidence="9">
    <location>
        <begin position="199"/>
        <end position="265"/>
    </location>
</feature>
<dbReference type="NCBIfam" id="NF006948">
    <property type="entry name" value="PRK09430.1"/>
    <property type="match status" value="1"/>
</dbReference>
<protein>
    <recommendedName>
        <fullName evidence="7">Co-chaperone protein DjlA</fullName>
    </recommendedName>
</protein>
<comment type="subunit">
    <text evidence="7">Homodimer.</text>
</comment>
<dbReference type="AlphaFoldDB" id="A0A5C9A0X0"/>
<dbReference type="GO" id="GO:0051087">
    <property type="term" value="F:protein-folding chaperone binding"/>
    <property type="evidence" value="ECO:0007669"/>
    <property type="project" value="InterPro"/>
</dbReference>
<reference evidence="10 11" key="1">
    <citation type="submission" date="2019-08" db="EMBL/GenBank/DDBJ databases">
        <title>Parahaliea maris sp. nov., isolated from the surface seawater.</title>
        <authorList>
            <person name="Liu Y."/>
        </authorList>
    </citation>
    <scope>NUCLEOTIDE SEQUENCE [LARGE SCALE GENOMIC DNA]</scope>
    <source>
        <strain evidence="10 11">HSLHS9</strain>
    </source>
</reference>
<feature type="transmembrane region" description="Helical" evidence="8">
    <location>
        <begin position="6"/>
        <end position="27"/>
    </location>
</feature>
<dbReference type="HAMAP" id="MF_01153">
    <property type="entry name" value="DjlA"/>
    <property type="match status" value="1"/>
</dbReference>
<dbReference type="Gene3D" id="1.10.287.110">
    <property type="entry name" value="DnaJ domain"/>
    <property type="match status" value="1"/>
</dbReference>
<dbReference type="PROSITE" id="PS50076">
    <property type="entry name" value="DNAJ_2"/>
    <property type="match status" value="1"/>
</dbReference>
<accession>A0A5C9A0X0</accession>
<keyword evidence="5 7" id="KW-0472">Membrane</keyword>
<dbReference type="InterPro" id="IPR001623">
    <property type="entry name" value="DnaJ_domain"/>
</dbReference>
<dbReference type="Proteomes" id="UP000321039">
    <property type="component" value="Unassembled WGS sequence"/>
</dbReference>
<comment type="caution">
    <text evidence="10">The sequence shown here is derived from an EMBL/GenBank/DDBJ whole genome shotgun (WGS) entry which is preliminary data.</text>
</comment>
<keyword evidence="4 7" id="KW-1133">Transmembrane helix</keyword>
<feature type="topological domain" description="Cytoplasmic" evidence="7">
    <location>
        <begin position="30"/>
        <end position="265"/>
    </location>
</feature>
<evidence type="ECO:0000256" key="8">
    <source>
        <dbReference type="SAM" id="Phobius"/>
    </source>
</evidence>
<comment type="subcellular location">
    <subcellularLocation>
        <location evidence="7">Cell inner membrane</location>
        <topology evidence="7">Single-pass type III membrane protein</topology>
    </subcellularLocation>
</comment>
<dbReference type="CDD" id="cd06257">
    <property type="entry name" value="DnaJ"/>
    <property type="match status" value="1"/>
</dbReference>
<dbReference type="InterPro" id="IPR007791">
    <property type="entry name" value="DjlA_N"/>
</dbReference>
<feature type="topological domain" description="Periplasmic" evidence="7">
    <location>
        <begin position="1"/>
        <end position="5"/>
    </location>
</feature>
<keyword evidence="6 7" id="KW-0143">Chaperone</keyword>
<evidence type="ECO:0000256" key="4">
    <source>
        <dbReference type="ARBA" id="ARBA00022989"/>
    </source>
</evidence>
<proteinExistence type="inferred from homology"/>
<evidence type="ECO:0000256" key="6">
    <source>
        <dbReference type="ARBA" id="ARBA00023186"/>
    </source>
</evidence>
<dbReference type="Gene3D" id="1.10.3680.10">
    <property type="entry name" value="TerB-like"/>
    <property type="match status" value="1"/>
</dbReference>
<organism evidence="10 11">
    <name type="scientific">Parahaliea maris</name>
    <dbReference type="NCBI Taxonomy" id="2716870"/>
    <lineage>
        <taxon>Bacteria</taxon>
        <taxon>Pseudomonadati</taxon>
        <taxon>Pseudomonadota</taxon>
        <taxon>Gammaproteobacteria</taxon>
        <taxon>Cellvibrionales</taxon>
        <taxon>Halieaceae</taxon>
        <taxon>Parahaliea</taxon>
    </lineage>
</organism>
<evidence type="ECO:0000256" key="5">
    <source>
        <dbReference type="ARBA" id="ARBA00023136"/>
    </source>
</evidence>
<keyword evidence="2 7" id="KW-0997">Cell inner membrane</keyword>
<comment type="function">
    <text evidence="7">Regulatory DnaK co-chaperone. Direct interaction between DnaK and DjlA is needed for the induction of the wcaABCDE operon, involved in the synthesis of a colanic acid polysaccharide capsule, possibly through activation of the RcsB/RcsC phosphotransfer signaling pathway. The colanic acid capsule may help the bacterium survive conditions outside the host.</text>
</comment>
<sequence>MFYGKIVAGLLGLLLGGPIGLVIGLLLGHYFDRGLARAQLFASPENLARIQRNFFETSFLLQGFLAKADGRVSEAEVAHTEAIIRQMGLSADQRREAIGLFKRGSAPDFQLEPVVSEFLQICGSQRQLVQNLLLFLISLAHADGQLDSTERDALHRIGRLMGLPAAVLDQLLRMAQAQGRFHQGPGGGTGAGPDTSLADAYAALGVSADVNDRDLKRAYRKLMSENHPDKLIAKGVPEHMIKLATERSQEIQAAYEMVRKHRGGR</sequence>
<evidence type="ECO:0000313" key="11">
    <source>
        <dbReference type="Proteomes" id="UP000321039"/>
    </source>
</evidence>
<evidence type="ECO:0000256" key="3">
    <source>
        <dbReference type="ARBA" id="ARBA00022692"/>
    </source>
</evidence>
<dbReference type="SUPFAM" id="SSF46565">
    <property type="entry name" value="Chaperone J-domain"/>
    <property type="match status" value="1"/>
</dbReference>
<dbReference type="InterPro" id="IPR050817">
    <property type="entry name" value="DjlA_DnaK_co-chaperone"/>
</dbReference>
<dbReference type="PANTHER" id="PTHR24074">
    <property type="entry name" value="CO-CHAPERONE PROTEIN DJLA"/>
    <property type="match status" value="1"/>
</dbReference>
<dbReference type="CDD" id="cd07316">
    <property type="entry name" value="terB_like_DjlA"/>
    <property type="match status" value="1"/>
</dbReference>
<name>A0A5C9A0X0_9GAMM</name>
<dbReference type="PRINTS" id="PR00625">
    <property type="entry name" value="JDOMAIN"/>
</dbReference>
<evidence type="ECO:0000256" key="2">
    <source>
        <dbReference type="ARBA" id="ARBA00022519"/>
    </source>
</evidence>
<evidence type="ECO:0000256" key="1">
    <source>
        <dbReference type="ARBA" id="ARBA00022475"/>
    </source>
</evidence>
<gene>
    <name evidence="7 10" type="primary">djlA</name>
    <name evidence="10" type="ORF">FV139_08695</name>
</gene>
<evidence type="ECO:0000313" key="10">
    <source>
        <dbReference type="EMBL" id="TXS93709.1"/>
    </source>
</evidence>
<evidence type="ECO:0000259" key="9">
    <source>
        <dbReference type="PROSITE" id="PS50076"/>
    </source>
</evidence>
<dbReference type="SUPFAM" id="SSF158682">
    <property type="entry name" value="TerB-like"/>
    <property type="match status" value="1"/>
</dbReference>
<evidence type="ECO:0000256" key="7">
    <source>
        <dbReference type="HAMAP-Rule" id="MF_01153"/>
    </source>
</evidence>
<dbReference type="RefSeq" id="WP_148068053.1">
    <property type="nucleotide sequence ID" value="NZ_VRZA01000003.1"/>
</dbReference>
<keyword evidence="3 7" id="KW-0812">Transmembrane</keyword>
<dbReference type="GO" id="GO:0005886">
    <property type="term" value="C:plasma membrane"/>
    <property type="evidence" value="ECO:0007669"/>
    <property type="project" value="UniProtKB-SubCell"/>
</dbReference>
<comment type="domain">
    <text evidence="7">The transmembrane domain is a dimerization domain.</text>
</comment>
<dbReference type="Pfam" id="PF00226">
    <property type="entry name" value="DnaJ"/>
    <property type="match status" value="1"/>
</dbReference>
<dbReference type="EMBL" id="VRZA01000003">
    <property type="protein sequence ID" value="TXS93709.1"/>
    <property type="molecule type" value="Genomic_DNA"/>
</dbReference>
<dbReference type="InterPro" id="IPR036869">
    <property type="entry name" value="J_dom_sf"/>
</dbReference>
<dbReference type="InterPro" id="IPR023749">
    <property type="entry name" value="DjlA"/>
</dbReference>
<dbReference type="InterPro" id="IPR029024">
    <property type="entry name" value="TerB-like"/>
</dbReference>
<dbReference type="Pfam" id="PF05099">
    <property type="entry name" value="TerB"/>
    <property type="match status" value="1"/>
</dbReference>
<dbReference type="SMART" id="SM00271">
    <property type="entry name" value="DnaJ"/>
    <property type="match status" value="1"/>
</dbReference>
<keyword evidence="1 7" id="KW-1003">Cell membrane</keyword>
<keyword evidence="11" id="KW-1185">Reference proteome</keyword>